<evidence type="ECO:0000256" key="2">
    <source>
        <dbReference type="ARBA" id="ARBA00023043"/>
    </source>
</evidence>
<dbReference type="Gene3D" id="1.25.40.20">
    <property type="entry name" value="Ankyrin repeat-containing domain"/>
    <property type="match status" value="2"/>
</dbReference>
<dbReference type="OrthoDB" id="539213at2759"/>
<comment type="caution">
    <text evidence="4">The sequence shown here is derived from an EMBL/GenBank/DDBJ whole genome shotgun (WGS) entry which is preliminary data.</text>
</comment>
<dbReference type="PANTHER" id="PTHR24198:SF165">
    <property type="entry name" value="ANKYRIN REPEAT-CONTAINING PROTEIN-RELATED"/>
    <property type="match status" value="1"/>
</dbReference>
<dbReference type="InterPro" id="IPR036770">
    <property type="entry name" value="Ankyrin_rpt-contain_sf"/>
</dbReference>
<dbReference type="InterPro" id="IPR002110">
    <property type="entry name" value="Ankyrin_rpt"/>
</dbReference>
<feature type="repeat" description="ANK" evidence="3">
    <location>
        <begin position="101"/>
        <end position="133"/>
    </location>
</feature>
<dbReference type="PROSITE" id="PS50088">
    <property type="entry name" value="ANK_REPEAT"/>
    <property type="match status" value="4"/>
</dbReference>
<proteinExistence type="predicted"/>
<evidence type="ECO:0000313" key="5">
    <source>
        <dbReference type="Proteomes" id="UP000572817"/>
    </source>
</evidence>
<protein>
    <recommendedName>
        <fullName evidence="6">Ankyrin repeat domain-containing protein</fullName>
    </recommendedName>
</protein>
<dbReference type="PANTHER" id="PTHR24198">
    <property type="entry name" value="ANKYRIN REPEAT AND PROTEIN KINASE DOMAIN-CONTAINING PROTEIN"/>
    <property type="match status" value="1"/>
</dbReference>
<evidence type="ECO:0008006" key="6">
    <source>
        <dbReference type="Google" id="ProtNLM"/>
    </source>
</evidence>
<accession>A0A8H4NB92</accession>
<dbReference type="SUPFAM" id="SSF48403">
    <property type="entry name" value="Ankyrin repeat"/>
    <property type="match status" value="1"/>
</dbReference>
<feature type="repeat" description="ANK" evidence="3">
    <location>
        <begin position="64"/>
        <end position="98"/>
    </location>
</feature>
<feature type="repeat" description="ANK" evidence="3">
    <location>
        <begin position="136"/>
        <end position="168"/>
    </location>
</feature>
<dbReference type="EMBL" id="WWBZ02000016">
    <property type="protein sequence ID" value="KAF4309057.1"/>
    <property type="molecule type" value="Genomic_DNA"/>
</dbReference>
<evidence type="ECO:0000313" key="4">
    <source>
        <dbReference type="EMBL" id="KAF4309057.1"/>
    </source>
</evidence>
<evidence type="ECO:0000256" key="3">
    <source>
        <dbReference type="PROSITE-ProRule" id="PRU00023"/>
    </source>
</evidence>
<dbReference type="Pfam" id="PF12796">
    <property type="entry name" value="Ank_2"/>
    <property type="match status" value="1"/>
</dbReference>
<name>A0A8H4NB92_9PEZI</name>
<dbReference type="SMART" id="SM00248">
    <property type="entry name" value="ANK"/>
    <property type="match status" value="4"/>
</dbReference>
<reference evidence="4" key="1">
    <citation type="submission" date="2020-04" db="EMBL/GenBank/DDBJ databases">
        <title>Genome Assembly and Annotation of Botryosphaeria dothidea sdau 11-99, a Latent Pathogen of Apple Fruit Ring Rot in China.</title>
        <authorList>
            <person name="Yu C."/>
            <person name="Diao Y."/>
            <person name="Lu Q."/>
            <person name="Zhao J."/>
            <person name="Cui S."/>
            <person name="Peng C."/>
            <person name="He B."/>
            <person name="Liu H."/>
        </authorList>
    </citation>
    <scope>NUCLEOTIDE SEQUENCE [LARGE SCALE GENOMIC DNA]</scope>
    <source>
        <strain evidence="4">Sdau11-99</strain>
    </source>
</reference>
<evidence type="ECO:0000256" key="1">
    <source>
        <dbReference type="ARBA" id="ARBA00022737"/>
    </source>
</evidence>
<keyword evidence="5" id="KW-1185">Reference proteome</keyword>
<dbReference type="Pfam" id="PF00023">
    <property type="entry name" value="Ank"/>
    <property type="match status" value="1"/>
</dbReference>
<feature type="repeat" description="ANK" evidence="3">
    <location>
        <begin position="29"/>
        <end position="61"/>
    </location>
</feature>
<dbReference type="PROSITE" id="PS50297">
    <property type="entry name" value="ANK_REP_REGION"/>
    <property type="match status" value="3"/>
</dbReference>
<dbReference type="Proteomes" id="UP000572817">
    <property type="component" value="Unassembled WGS sequence"/>
</dbReference>
<dbReference type="AlphaFoldDB" id="A0A8H4NB92"/>
<organism evidence="4 5">
    <name type="scientific">Botryosphaeria dothidea</name>
    <dbReference type="NCBI Taxonomy" id="55169"/>
    <lineage>
        <taxon>Eukaryota</taxon>
        <taxon>Fungi</taxon>
        <taxon>Dikarya</taxon>
        <taxon>Ascomycota</taxon>
        <taxon>Pezizomycotina</taxon>
        <taxon>Dothideomycetes</taxon>
        <taxon>Dothideomycetes incertae sedis</taxon>
        <taxon>Botryosphaeriales</taxon>
        <taxon>Botryosphaeriaceae</taxon>
        <taxon>Botryosphaeria</taxon>
    </lineage>
</organism>
<keyword evidence="2 3" id="KW-0040">ANK repeat</keyword>
<dbReference type="GO" id="GO:0005737">
    <property type="term" value="C:cytoplasm"/>
    <property type="evidence" value="ECO:0007669"/>
    <property type="project" value="TreeGrafter"/>
</dbReference>
<sequence>MALLEYGADPNFVADKHLRQGVSFRYGHIKASILSIAADKGNLDAVKMLLAHGADVNIPASGDFGRTALQAALERQALKMPLVERLLDLGADVNAPPAGSRGVTALQAAAISGFVAPAVKLIELGADVNAPGAAQEGRTALEGAAEHGRLDMVRLLLDAGADLEAPQFGNTVDFARKNGYNAVANMLGRYRAGER</sequence>
<keyword evidence="1" id="KW-0677">Repeat</keyword>
<gene>
    <name evidence="4" type="ORF">GTA08_BOTSDO02878</name>
</gene>